<feature type="transmembrane region" description="Helical" evidence="1">
    <location>
        <begin position="148"/>
        <end position="168"/>
    </location>
</feature>
<proteinExistence type="predicted"/>
<keyword evidence="1" id="KW-0472">Membrane</keyword>
<evidence type="ECO:0000313" key="3">
    <source>
        <dbReference type="WBParaSite" id="BXY_0792900.1"/>
    </source>
</evidence>
<dbReference type="Proteomes" id="UP000095284">
    <property type="component" value="Unplaced"/>
</dbReference>
<evidence type="ECO:0000313" key="2">
    <source>
        <dbReference type="Proteomes" id="UP000095284"/>
    </source>
</evidence>
<organism evidence="2 3">
    <name type="scientific">Bursaphelenchus xylophilus</name>
    <name type="common">Pinewood nematode worm</name>
    <name type="synonym">Aphelenchoides xylophilus</name>
    <dbReference type="NCBI Taxonomy" id="6326"/>
    <lineage>
        <taxon>Eukaryota</taxon>
        <taxon>Metazoa</taxon>
        <taxon>Ecdysozoa</taxon>
        <taxon>Nematoda</taxon>
        <taxon>Chromadorea</taxon>
        <taxon>Rhabditida</taxon>
        <taxon>Tylenchina</taxon>
        <taxon>Tylenchomorpha</taxon>
        <taxon>Aphelenchoidea</taxon>
        <taxon>Aphelenchoididae</taxon>
        <taxon>Bursaphelenchus</taxon>
    </lineage>
</organism>
<keyword evidence="1" id="KW-1133">Transmembrane helix</keyword>
<keyword evidence="1" id="KW-0812">Transmembrane</keyword>
<dbReference type="PANTHER" id="PTHR22714:SF7">
    <property type="entry name" value="SOLUTE-BINDING PROTEIN FAMILY 3_N-TERMINAL DOMAIN-CONTAINING PROTEIN"/>
    <property type="match status" value="1"/>
</dbReference>
<protein>
    <submittedName>
        <fullName evidence="3">PBPb domain-containing protein</fullName>
    </submittedName>
</protein>
<dbReference type="SUPFAM" id="SSF53850">
    <property type="entry name" value="Periplasmic binding protein-like II"/>
    <property type="match status" value="1"/>
</dbReference>
<evidence type="ECO:0000256" key="1">
    <source>
        <dbReference type="SAM" id="Phobius"/>
    </source>
</evidence>
<dbReference type="AlphaFoldDB" id="A0A1I7S4J6"/>
<dbReference type="eggNOG" id="KOG1052">
    <property type="taxonomic scope" value="Eukaryota"/>
</dbReference>
<reference evidence="3" key="1">
    <citation type="submission" date="2016-11" db="UniProtKB">
        <authorList>
            <consortium name="WormBaseParasite"/>
        </authorList>
    </citation>
    <scope>IDENTIFICATION</scope>
</reference>
<accession>A0A1I7S4J6</accession>
<dbReference type="PANTHER" id="PTHR22714">
    <property type="entry name" value="PROTEIN CBG02446-RELATED"/>
    <property type="match status" value="1"/>
</dbReference>
<feature type="transmembrane region" description="Helical" evidence="1">
    <location>
        <begin position="206"/>
        <end position="228"/>
    </location>
</feature>
<sequence length="428" mass="49001">MAQTTNRTGPSVLKVLITSYFPYSSTDCARNVFKSGPFCYMPGLMNEIIGLLADIMECKIEPVFLGKVLNEYDSYTAAVGQYGNEIKEMINNGTVDTAAISVEYTKQRARDYLLSDPVYYINPRFLVKKEDFGLGWWNMFKVYDKNTWAIMLAFLTIQCVVCGVIQSVQNRFVPQKERICDKVWGTLRIQLLQGHNLKFRFFSGNLTVLVFALFQCALIIGVFTSYFLSIMVRIDKMSETDSQQRIENYVKHEHKKLIATARNSWLQEKLDSAIDTMFPNLAGKDRILQLYESDKKAVDAVARDDGILFSQDDELSYFLASKDCGIEKIYVPIDLTSSRLLFRKGYPYIHKVNQALQIAKTKIVEIHKTYSVDRTIITQCSHFKIGDPLRLMSYFGVLIICAVGMAISAVVFLAELLVFNFYRIKKKF</sequence>
<dbReference type="Gene3D" id="3.40.190.10">
    <property type="entry name" value="Periplasmic binding protein-like II"/>
    <property type="match status" value="1"/>
</dbReference>
<feature type="transmembrane region" description="Helical" evidence="1">
    <location>
        <begin position="394"/>
        <end position="422"/>
    </location>
</feature>
<name>A0A1I7S4J6_BURXY</name>
<dbReference type="InterPro" id="IPR040128">
    <property type="entry name" value="T25E4.2-like"/>
</dbReference>
<dbReference type="WBParaSite" id="BXY_0792900.1">
    <property type="protein sequence ID" value="BXY_0792900.1"/>
    <property type="gene ID" value="BXY_0792900"/>
</dbReference>